<dbReference type="Proteomes" id="UP001249851">
    <property type="component" value="Unassembled WGS sequence"/>
</dbReference>
<dbReference type="AlphaFoldDB" id="A0AAD9R5E8"/>
<protein>
    <submittedName>
        <fullName evidence="1">Uncharacterized protein</fullName>
    </submittedName>
</protein>
<gene>
    <name evidence="1" type="ORF">P5673_002131</name>
</gene>
<reference evidence="1" key="2">
    <citation type="journal article" date="2023" name="Science">
        <title>Genomic signatures of disease resistance in endangered staghorn corals.</title>
        <authorList>
            <person name="Vollmer S.V."/>
            <person name="Selwyn J.D."/>
            <person name="Despard B.A."/>
            <person name="Roesel C.L."/>
        </authorList>
    </citation>
    <scope>NUCLEOTIDE SEQUENCE</scope>
    <source>
        <strain evidence="1">K2</strain>
    </source>
</reference>
<sequence>MTMGECCTKNNTVSLEIRNLPSSTTTTTTTTKKQDYKNNHRPWGNHSWVQKNYGLNQHKGEPVCRAVSFCSALSDAYLCWACDQFFKFVI</sequence>
<name>A0AAD9R5E8_ACRCE</name>
<dbReference type="EMBL" id="JARQWQ010000003">
    <property type="protein sequence ID" value="KAK2573096.1"/>
    <property type="molecule type" value="Genomic_DNA"/>
</dbReference>
<organism evidence="1 2">
    <name type="scientific">Acropora cervicornis</name>
    <name type="common">Staghorn coral</name>
    <dbReference type="NCBI Taxonomy" id="6130"/>
    <lineage>
        <taxon>Eukaryota</taxon>
        <taxon>Metazoa</taxon>
        <taxon>Cnidaria</taxon>
        <taxon>Anthozoa</taxon>
        <taxon>Hexacorallia</taxon>
        <taxon>Scleractinia</taxon>
        <taxon>Astrocoeniina</taxon>
        <taxon>Acroporidae</taxon>
        <taxon>Acropora</taxon>
    </lineage>
</organism>
<keyword evidence="2" id="KW-1185">Reference proteome</keyword>
<evidence type="ECO:0000313" key="2">
    <source>
        <dbReference type="Proteomes" id="UP001249851"/>
    </source>
</evidence>
<accession>A0AAD9R5E8</accession>
<comment type="caution">
    <text evidence="1">The sequence shown here is derived from an EMBL/GenBank/DDBJ whole genome shotgun (WGS) entry which is preliminary data.</text>
</comment>
<reference evidence="1" key="1">
    <citation type="journal article" date="2023" name="G3 (Bethesda)">
        <title>Whole genome assembly and annotation of the endangered Caribbean coral Acropora cervicornis.</title>
        <authorList>
            <person name="Selwyn J.D."/>
            <person name="Vollmer S.V."/>
        </authorList>
    </citation>
    <scope>NUCLEOTIDE SEQUENCE</scope>
    <source>
        <strain evidence="1">K2</strain>
    </source>
</reference>
<proteinExistence type="predicted"/>
<evidence type="ECO:0000313" key="1">
    <source>
        <dbReference type="EMBL" id="KAK2573096.1"/>
    </source>
</evidence>